<evidence type="ECO:0000313" key="1">
    <source>
        <dbReference type="EMBL" id="CAG8822292.1"/>
    </source>
</evidence>
<keyword evidence="2" id="KW-1185">Reference proteome</keyword>
<proteinExistence type="predicted"/>
<dbReference type="Proteomes" id="UP000789396">
    <property type="component" value="Unassembled WGS sequence"/>
</dbReference>
<name>A0A9N9PI23_9GLOM</name>
<organism evidence="1 2">
    <name type="scientific">Racocetra fulgida</name>
    <dbReference type="NCBI Taxonomy" id="60492"/>
    <lineage>
        <taxon>Eukaryota</taxon>
        <taxon>Fungi</taxon>
        <taxon>Fungi incertae sedis</taxon>
        <taxon>Mucoromycota</taxon>
        <taxon>Glomeromycotina</taxon>
        <taxon>Glomeromycetes</taxon>
        <taxon>Diversisporales</taxon>
        <taxon>Gigasporaceae</taxon>
        <taxon>Racocetra</taxon>
    </lineage>
</organism>
<protein>
    <submittedName>
        <fullName evidence="1">837_t:CDS:1</fullName>
    </submittedName>
</protein>
<dbReference type="AlphaFoldDB" id="A0A9N9PI23"/>
<comment type="caution">
    <text evidence="1">The sequence shown here is derived from an EMBL/GenBank/DDBJ whole genome shotgun (WGS) entry which is preliminary data.</text>
</comment>
<feature type="non-terminal residue" evidence="1">
    <location>
        <position position="66"/>
    </location>
</feature>
<dbReference type="EMBL" id="CAJVPZ010101892">
    <property type="protein sequence ID" value="CAG8822292.1"/>
    <property type="molecule type" value="Genomic_DNA"/>
</dbReference>
<gene>
    <name evidence="1" type="ORF">RFULGI_LOCUS19756</name>
</gene>
<sequence length="66" mass="7801">VDALKDDKQDSKVQITDTSYEYDTNLNEIIEKICYIYQEEEMKGHFGIDIINLIDRFLTSKQQNPE</sequence>
<evidence type="ECO:0000313" key="2">
    <source>
        <dbReference type="Proteomes" id="UP000789396"/>
    </source>
</evidence>
<accession>A0A9N9PI23</accession>
<reference evidence="1" key="1">
    <citation type="submission" date="2021-06" db="EMBL/GenBank/DDBJ databases">
        <authorList>
            <person name="Kallberg Y."/>
            <person name="Tangrot J."/>
            <person name="Rosling A."/>
        </authorList>
    </citation>
    <scope>NUCLEOTIDE SEQUENCE</scope>
    <source>
        <strain evidence="1">IN212</strain>
    </source>
</reference>
<feature type="non-terminal residue" evidence="1">
    <location>
        <position position="1"/>
    </location>
</feature>